<proteinExistence type="predicted"/>
<feature type="compositionally biased region" description="Acidic residues" evidence="1">
    <location>
        <begin position="253"/>
        <end position="265"/>
    </location>
</feature>
<feature type="region of interest" description="Disordered" evidence="1">
    <location>
        <begin position="320"/>
        <end position="339"/>
    </location>
</feature>
<feature type="compositionally biased region" description="Basic residues" evidence="1">
    <location>
        <begin position="1"/>
        <end position="10"/>
    </location>
</feature>
<evidence type="ECO:0000313" key="3">
    <source>
        <dbReference type="Proteomes" id="UP001295423"/>
    </source>
</evidence>
<gene>
    <name evidence="2" type="ORF">CYCCA115_LOCUS11888</name>
</gene>
<keyword evidence="3" id="KW-1185">Reference proteome</keyword>
<reference evidence="2" key="1">
    <citation type="submission" date="2023-08" db="EMBL/GenBank/DDBJ databases">
        <authorList>
            <person name="Audoor S."/>
            <person name="Bilcke G."/>
        </authorList>
    </citation>
    <scope>NUCLEOTIDE SEQUENCE</scope>
</reference>
<sequence length="1229" mass="137161">MPRKTSKKKSGGPAKQQSKSVAAAVEETPPKPPPPPPAALVKLIQKNKSVLKYFQALQENLDYDVTKWKRRARKSQAESLEWKAKAEQLDAERGSASASTGSKKRPPDQIQHDEDRERPQRQRLRTENPSGMEKSPETNSGNANETNSNVVSKASKASDKELSPKKMDTQPAAEDEDWLDFASMSSEDAEENGNESPKNTTSLQNEKAAPPLNILALSSEDSDEGEEDEKNEPSSRQTIQKRAPLHILALSSDDTDDDDEDDDEYSTGWLESQFSENQKQDSPNQKVQKLRNNQALQSLQKANDLLSELGIILVEEKTISQEDQNDEDQEKELSDSQVEAPQSKVILQRREDSCVLTDLLQSIKALVRIHEDAKKKGEEPVESYYPFMTKDLIPCFMVHQESPDTTFCPHPAVEGMLSLSEVFRLMEIHCPILDEIDEDDLAGHDRLILGMKDRHTMVLNLVRSLEGEICELWPVQDRATRLMTGSLHFEPIDHDEESQQISMNEHKIAAPTKNFSRLAALMERCFLAQFVSRMHLARQDPRGFFQFFWRYLMATTPSIAINSTPFKLPPVQSTCILESILCSGSLDAHDILKSHLSRHKEGDWKWISQTICILVEATGMIQLSRSKSEDDRIADTARVELAAKTRLEANHPFWEPYSSPLEKDRNGLEEISEVLQTMVKDLGRAMKNDAISSTLQPMLLQALLVTSGDVKSIDNLFASSLKKSEENENLVLACVKAKKALEIRMIEKHRQVVLSPSTLAMGGMRLWDYSKETFKAFEQFCKNDKDGRGMAIELAMLSLATCLEMADGESALKILESCLNRLDSSAPLLPSALNLMESVGQAIVVRVINLERRPDRLASFLAQAAHSNLLVMRAVMDIGKRTGTGTGTGEESAGTRQFCYAFDGGNGRPAEIEARFAQRLGTQDDDDDEISQQLVQSHWRPNDLQVFDSEAPDSLDETRISPSEKACALSHIASWKGVVQSLELMEGSGISNESSLMQKDNDSVFRNPSHWRQKFQISGYARGPSLFPENEGMPPTPVCIILEDDAILVDRFQDRLFGVLNELPRDFHFCSIGYSRPKTAPLIPFSSEISIPSCIWYLTGYIISLKGCRYLMNQLPVRGPVDSWIGLELFKNWDNMYGHDLGVGTPTKKATTTTAEGNKTTATPTISRKDLRKVLKFRAFCATVPLCSQKVGLGGGGGTSGGTRTSTGKSNVRNWRNRDTDIVYSGNSI</sequence>
<protein>
    <submittedName>
        <fullName evidence="2">Uncharacterized protein</fullName>
    </submittedName>
</protein>
<feature type="compositionally biased region" description="Basic and acidic residues" evidence="1">
    <location>
        <begin position="80"/>
        <end position="93"/>
    </location>
</feature>
<feature type="compositionally biased region" description="Polar residues" evidence="1">
    <location>
        <begin position="269"/>
        <end position="287"/>
    </location>
</feature>
<organism evidence="2 3">
    <name type="scientific">Cylindrotheca closterium</name>
    <dbReference type="NCBI Taxonomy" id="2856"/>
    <lineage>
        <taxon>Eukaryota</taxon>
        <taxon>Sar</taxon>
        <taxon>Stramenopiles</taxon>
        <taxon>Ochrophyta</taxon>
        <taxon>Bacillariophyta</taxon>
        <taxon>Bacillariophyceae</taxon>
        <taxon>Bacillariophycidae</taxon>
        <taxon>Bacillariales</taxon>
        <taxon>Bacillariaceae</taxon>
        <taxon>Cylindrotheca</taxon>
    </lineage>
</organism>
<name>A0AAD2FPW7_9STRA</name>
<dbReference type="Proteomes" id="UP001295423">
    <property type="component" value="Unassembled WGS sequence"/>
</dbReference>
<feature type="region of interest" description="Disordered" evidence="1">
    <location>
        <begin position="1194"/>
        <end position="1213"/>
    </location>
</feature>
<accession>A0AAD2FPW7</accession>
<feature type="compositionally biased region" description="Polar residues" evidence="1">
    <location>
        <begin position="194"/>
        <end position="205"/>
    </location>
</feature>
<feature type="compositionally biased region" description="Polar residues" evidence="1">
    <location>
        <begin position="137"/>
        <end position="152"/>
    </location>
</feature>
<feature type="compositionally biased region" description="Acidic residues" evidence="1">
    <location>
        <begin position="220"/>
        <end position="230"/>
    </location>
</feature>
<comment type="caution">
    <text evidence="2">The sequence shown here is derived from an EMBL/GenBank/DDBJ whole genome shotgun (WGS) entry which is preliminary data.</text>
</comment>
<feature type="region of interest" description="Disordered" evidence="1">
    <location>
        <begin position="1"/>
        <end position="39"/>
    </location>
</feature>
<dbReference type="AlphaFoldDB" id="A0AAD2FPW7"/>
<feature type="compositionally biased region" description="Basic and acidic residues" evidence="1">
    <location>
        <begin position="105"/>
        <end position="126"/>
    </location>
</feature>
<dbReference type="EMBL" id="CAKOGP040001758">
    <property type="protein sequence ID" value="CAJ1949025.1"/>
    <property type="molecule type" value="Genomic_DNA"/>
</dbReference>
<evidence type="ECO:0000313" key="2">
    <source>
        <dbReference type="EMBL" id="CAJ1949025.1"/>
    </source>
</evidence>
<feature type="region of interest" description="Disordered" evidence="1">
    <location>
        <begin position="62"/>
        <end position="287"/>
    </location>
</feature>
<evidence type="ECO:0000256" key="1">
    <source>
        <dbReference type="SAM" id="MobiDB-lite"/>
    </source>
</evidence>
<feature type="compositionally biased region" description="Basic and acidic residues" evidence="1">
    <location>
        <begin position="156"/>
        <end position="168"/>
    </location>
</feature>